<evidence type="ECO:0000313" key="3">
    <source>
        <dbReference type="EMBL" id="KAA1116814.1"/>
    </source>
</evidence>
<feature type="region of interest" description="Disordered" evidence="1">
    <location>
        <begin position="1"/>
        <end position="38"/>
    </location>
</feature>
<dbReference type="EMBL" id="VSWC01000066">
    <property type="protein sequence ID" value="KAA1098216.1"/>
    <property type="molecule type" value="Genomic_DNA"/>
</dbReference>
<dbReference type="EMBL" id="VDEP01000270">
    <property type="protein sequence ID" value="KAA1116814.1"/>
    <property type="molecule type" value="Genomic_DNA"/>
</dbReference>
<name>A0A5B0QVP8_PUCGR</name>
<evidence type="ECO:0000313" key="4">
    <source>
        <dbReference type="Proteomes" id="UP000324748"/>
    </source>
</evidence>
<evidence type="ECO:0000256" key="1">
    <source>
        <dbReference type="SAM" id="MobiDB-lite"/>
    </source>
</evidence>
<dbReference type="AlphaFoldDB" id="A0A5B0QVP8"/>
<keyword evidence="4" id="KW-1185">Reference proteome</keyword>
<dbReference type="Proteomes" id="UP000324748">
    <property type="component" value="Unassembled WGS sequence"/>
</dbReference>
<evidence type="ECO:0000313" key="2">
    <source>
        <dbReference type="EMBL" id="KAA1098216.1"/>
    </source>
</evidence>
<accession>A0A5B0QVP8</accession>
<organism evidence="3 5">
    <name type="scientific">Puccinia graminis f. sp. tritici</name>
    <dbReference type="NCBI Taxonomy" id="56615"/>
    <lineage>
        <taxon>Eukaryota</taxon>
        <taxon>Fungi</taxon>
        <taxon>Dikarya</taxon>
        <taxon>Basidiomycota</taxon>
        <taxon>Pucciniomycotina</taxon>
        <taxon>Pucciniomycetes</taxon>
        <taxon>Pucciniales</taxon>
        <taxon>Pucciniaceae</taxon>
        <taxon>Puccinia</taxon>
    </lineage>
</organism>
<reference evidence="4 5" key="1">
    <citation type="submission" date="2019-05" db="EMBL/GenBank/DDBJ databases">
        <title>Emergence of the Ug99 lineage of the wheat stem rust pathogen through somatic hybridization.</title>
        <authorList>
            <person name="Li F."/>
            <person name="Upadhyaya N.M."/>
            <person name="Sperschneider J."/>
            <person name="Matny O."/>
            <person name="Nguyen-Phuc H."/>
            <person name="Mago R."/>
            <person name="Raley C."/>
            <person name="Miller M.E."/>
            <person name="Silverstein K.A.T."/>
            <person name="Henningsen E."/>
            <person name="Hirsch C.D."/>
            <person name="Visser B."/>
            <person name="Pretorius Z.A."/>
            <person name="Steffenson B.J."/>
            <person name="Schwessinger B."/>
            <person name="Dodds P.N."/>
            <person name="Figueroa M."/>
        </authorList>
    </citation>
    <scope>NUCLEOTIDE SEQUENCE [LARGE SCALE GENOMIC DNA]</scope>
    <source>
        <strain evidence="2">21-0</strain>
        <strain evidence="3 5">Ug99</strain>
    </source>
</reference>
<dbReference type="Proteomes" id="UP000325313">
    <property type="component" value="Unassembled WGS sequence"/>
</dbReference>
<sequence length="77" mass="7961">MAMASDGVAKTGTHGDKCLRLNAGAFPTPPRPNSARPARDTFIQLQLKGSVYGQPGDNGAECRVGYVGGTEVSVKSP</sequence>
<gene>
    <name evidence="2" type="ORF">PGT21_031029</name>
    <name evidence="3" type="ORF">PGTUg99_021856</name>
</gene>
<protein>
    <submittedName>
        <fullName evidence="3">Uncharacterized protein</fullName>
    </submittedName>
</protein>
<comment type="caution">
    <text evidence="3">The sequence shown here is derived from an EMBL/GenBank/DDBJ whole genome shotgun (WGS) entry which is preliminary data.</text>
</comment>
<proteinExistence type="predicted"/>
<evidence type="ECO:0000313" key="5">
    <source>
        <dbReference type="Proteomes" id="UP000325313"/>
    </source>
</evidence>